<dbReference type="OrthoDB" id="6156876at2759"/>
<dbReference type="EMBL" id="CACRXK020004861">
    <property type="protein sequence ID" value="CAB4004299.1"/>
    <property type="molecule type" value="Genomic_DNA"/>
</dbReference>
<keyword evidence="2" id="KW-1185">Reference proteome</keyword>
<dbReference type="Proteomes" id="UP001152795">
    <property type="component" value="Unassembled WGS sequence"/>
</dbReference>
<reference evidence="1" key="1">
    <citation type="submission" date="2020-04" db="EMBL/GenBank/DDBJ databases">
        <authorList>
            <person name="Alioto T."/>
            <person name="Alioto T."/>
            <person name="Gomez Garrido J."/>
        </authorList>
    </citation>
    <scope>NUCLEOTIDE SEQUENCE</scope>
    <source>
        <strain evidence="1">A484AB</strain>
    </source>
</reference>
<evidence type="ECO:0000313" key="1">
    <source>
        <dbReference type="EMBL" id="CAB4004299.1"/>
    </source>
</evidence>
<name>A0A6S7HJ26_PARCT</name>
<sequence>MEYRKCHHITAQNITDPQKSTKEEDLLDMMNFVQEDGCPKPALIIGFTPFKFVLRSEGSRDYCYLLRSLKLPPTINVSDIPNRLATFSNRVTPNFFAPNDGQLFSSAPENVTMNEGNTLINYRLLHEAHSEYNHVAQSTQIVLKNDGKMM</sequence>
<accession>A0A6S7HJ26</accession>
<dbReference type="AlphaFoldDB" id="A0A6S7HJ26"/>
<gene>
    <name evidence="1" type="ORF">PACLA_8A071882</name>
</gene>
<evidence type="ECO:0000313" key="2">
    <source>
        <dbReference type="Proteomes" id="UP001152795"/>
    </source>
</evidence>
<organism evidence="1 2">
    <name type="scientific">Paramuricea clavata</name>
    <name type="common">Red gorgonian</name>
    <name type="synonym">Violescent sea-whip</name>
    <dbReference type="NCBI Taxonomy" id="317549"/>
    <lineage>
        <taxon>Eukaryota</taxon>
        <taxon>Metazoa</taxon>
        <taxon>Cnidaria</taxon>
        <taxon>Anthozoa</taxon>
        <taxon>Octocorallia</taxon>
        <taxon>Malacalcyonacea</taxon>
        <taxon>Plexauridae</taxon>
        <taxon>Paramuricea</taxon>
    </lineage>
</organism>
<comment type="caution">
    <text evidence="1">The sequence shown here is derived from an EMBL/GenBank/DDBJ whole genome shotgun (WGS) entry which is preliminary data.</text>
</comment>
<protein>
    <submittedName>
        <fullName evidence="1">Uncharacterized protein</fullName>
    </submittedName>
</protein>
<proteinExistence type="predicted"/>